<keyword evidence="2" id="KW-1185">Reference proteome</keyword>
<dbReference type="SUPFAM" id="SSF46785">
    <property type="entry name" value="Winged helix' DNA-binding domain"/>
    <property type="match status" value="1"/>
</dbReference>
<dbReference type="Gene3D" id="1.10.10.10">
    <property type="entry name" value="Winged helix-like DNA-binding domain superfamily/Winged helix DNA-binding domain"/>
    <property type="match status" value="1"/>
</dbReference>
<dbReference type="RefSeq" id="WP_389364808.1">
    <property type="nucleotide sequence ID" value="NZ_JBIACK010000021.1"/>
</dbReference>
<dbReference type="InterPro" id="IPR036388">
    <property type="entry name" value="WH-like_DNA-bd_sf"/>
</dbReference>
<evidence type="ECO:0008006" key="3">
    <source>
        <dbReference type="Google" id="ProtNLM"/>
    </source>
</evidence>
<dbReference type="EMBL" id="JBIACK010000021">
    <property type="protein sequence ID" value="MFE8703894.1"/>
    <property type="molecule type" value="Genomic_DNA"/>
</dbReference>
<proteinExistence type="predicted"/>
<sequence>MEGVSLVAISKRLNTFSWQLLEILNDQPKLAKKDLYEKLGEKSRRKFEIEYAKLYGASLIEEKQNDSDARSFFVYLTNEGKSILTIREKFENTIS</sequence>
<gene>
    <name evidence="1" type="ORF">ACFYKX_25310</name>
</gene>
<comment type="caution">
    <text evidence="1">The sequence shown here is derived from an EMBL/GenBank/DDBJ whole genome shotgun (WGS) entry which is preliminary data.</text>
</comment>
<dbReference type="Proteomes" id="UP001601059">
    <property type="component" value="Unassembled WGS sequence"/>
</dbReference>
<reference evidence="1 2" key="1">
    <citation type="submission" date="2024-08" db="EMBL/GenBank/DDBJ databases">
        <title>Two novel Cytobacillus novel species.</title>
        <authorList>
            <person name="Liu G."/>
        </authorList>
    </citation>
    <scope>NUCLEOTIDE SEQUENCE [LARGE SCALE GENOMIC DNA]</scope>
    <source>
        <strain evidence="1 2">FJAT-54145</strain>
    </source>
</reference>
<protein>
    <recommendedName>
        <fullName evidence="3">MarR family transcriptional regulator</fullName>
    </recommendedName>
</protein>
<name>A0ABW6KI86_9BACI</name>
<evidence type="ECO:0000313" key="1">
    <source>
        <dbReference type="EMBL" id="MFE8703894.1"/>
    </source>
</evidence>
<dbReference type="InterPro" id="IPR036390">
    <property type="entry name" value="WH_DNA-bd_sf"/>
</dbReference>
<organism evidence="1 2">
    <name type="scientific">Cytobacillus spartinae</name>
    <dbReference type="NCBI Taxonomy" id="3299023"/>
    <lineage>
        <taxon>Bacteria</taxon>
        <taxon>Bacillati</taxon>
        <taxon>Bacillota</taxon>
        <taxon>Bacilli</taxon>
        <taxon>Bacillales</taxon>
        <taxon>Bacillaceae</taxon>
        <taxon>Cytobacillus</taxon>
    </lineage>
</organism>
<evidence type="ECO:0000313" key="2">
    <source>
        <dbReference type="Proteomes" id="UP001601059"/>
    </source>
</evidence>
<accession>A0ABW6KI86</accession>